<evidence type="ECO:0000313" key="2">
    <source>
        <dbReference type="EMBL" id="MBW62570.1"/>
    </source>
</evidence>
<accession>A0A2M4CB62</accession>
<feature type="chain" id="PRO_5014766426" evidence="1">
    <location>
        <begin position="16"/>
        <end position="82"/>
    </location>
</feature>
<feature type="signal peptide" evidence="1">
    <location>
        <begin position="1"/>
        <end position="15"/>
    </location>
</feature>
<name>A0A2M4CB62_9DIPT</name>
<sequence length="82" mass="9005">MLLLLLPCCYVVMDGEVCDVCRWDSVAGLDLCACSDTDCSQPFGPRRVGPQGACGIFIGFSTIERPSDEWPIPKGRPQRRSL</sequence>
<dbReference type="EMBL" id="GGFJ01013429">
    <property type="protein sequence ID" value="MBW62570.1"/>
    <property type="molecule type" value="Transcribed_RNA"/>
</dbReference>
<proteinExistence type="predicted"/>
<dbReference type="AlphaFoldDB" id="A0A2M4CB62"/>
<keyword evidence="1" id="KW-0732">Signal</keyword>
<protein>
    <submittedName>
        <fullName evidence="2">Putative secreted protein</fullName>
    </submittedName>
</protein>
<evidence type="ECO:0000256" key="1">
    <source>
        <dbReference type="SAM" id="SignalP"/>
    </source>
</evidence>
<reference evidence="2" key="1">
    <citation type="submission" date="2018-01" db="EMBL/GenBank/DDBJ databases">
        <title>An insight into the sialome of Amazonian anophelines.</title>
        <authorList>
            <person name="Ribeiro J.M."/>
            <person name="Scarpassa V."/>
            <person name="Calvo E."/>
        </authorList>
    </citation>
    <scope>NUCLEOTIDE SEQUENCE</scope>
    <source>
        <tissue evidence="2">Salivary glands</tissue>
    </source>
</reference>
<organism evidence="2">
    <name type="scientific">Anopheles marajoara</name>
    <dbReference type="NCBI Taxonomy" id="58244"/>
    <lineage>
        <taxon>Eukaryota</taxon>
        <taxon>Metazoa</taxon>
        <taxon>Ecdysozoa</taxon>
        <taxon>Arthropoda</taxon>
        <taxon>Hexapoda</taxon>
        <taxon>Insecta</taxon>
        <taxon>Pterygota</taxon>
        <taxon>Neoptera</taxon>
        <taxon>Endopterygota</taxon>
        <taxon>Diptera</taxon>
        <taxon>Nematocera</taxon>
        <taxon>Culicoidea</taxon>
        <taxon>Culicidae</taxon>
        <taxon>Anophelinae</taxon>
        <taxon>Anopheles</taxon>
    </lineage>
</organism>